<dbReference type="Gene3D" id="3.40.50.720">
    <property type="entry name" value="NAD(P)-binding Rossmann-like Domain"/>
    <property type="match status" value="1"/>
</dbReference>
<comment type="similarity">
    <text evidence="1">Belongs to the short-chain dehydrogenases/reductases (SDR) family.</text>
</comment>
<dbReference type="PANTHER" id="PTHR42760">
    <property type="entry name" value="SHORT-CHAIN DEHYDROGENASES/REDUCTASES FAMILY MEMBER"/>
    <property type="match status" value="1"/>
</dbReference>
<dbReference type="Proteomes" id="UP000004699">
    <property type="component" value="Unassembled WGS sequence"/>
</dbReference>
<keyword evidence="2" id="KW-0560">Oxidoreductase</keyword>
<protein>
    <submittedName>
        <fullName evidence="3">Bacilysin biosynthesis oxidoreductase BacC</fullName>
    </submittedName>
</protein>
<name>B8KV59_9GAMM</name>
<reference evidence="4" key="1">
    <citation type="journal article" date="2013" name="BMC Microbiol.">
        <title>Taxonomy and evolution of bacteriochlorophyll a-containing members of the OM60/NOR5 clade of marine gammaproteobacteria: description of Luminiphilus syltensis gen. nov., sp. nov., reclassification of Haliea rubra as Pseudohaliea rubra gen. nov., comb. nov., and emendation of Chromatocurvus halotolerans.</title>
        <authorList>
            <person name="Spring S."/>
            <person name="Riedel T."/>
            <person name="Sproer C."/>
            <person name="Yan S."/>
            <person name="Harder J."/>
            <person name="Fuchs B.M."/>
        </authorList>
    </citation>
    <scope>NUCLEOTIDE SEQUENCE [LARGE SCALE GENOMIC DNA]</scope>
    <source>
        <strain evidence="4">NOR51-B</strain>
    </source>
</reference>
<dbReference type="HOGENOM" id="CLU_010194_1_0_6"/>
<evidence type="ECO:0000313" key="3">
    <source>
        <dbReference type="EMBL" id="EED34323.1"/>
    </source>
</evidence>
<evidence type="ECO:0000256" key="2">
    <source>
        <dbReference type="ARBA" id="ARBA00023002"/>
    </source>
</evidence>
<dbReference type="OrthoDB" id="5725272at2"/>
<dbReference type="Pfam" id="PF13561">
    <property type="entry name" value="adh_short_C2"/>
    <property type="match status" value="1"/>
</dbReference>
<dbReference type="InterPro" id="IPR036291">
    <property type="entry name" value="NAD(P)-bd_dom_sf"/>
</dbReference>
<accession>B8KV59</accession>
<dbReference type="InterPro" id="IPR002347">
    <property type="entry name" value="SDR_fam"/>
</dbReference>
<dbReference type="PROSITE" id="PS00061">
    <property type="entry name" value="ADH_SHORT"/>
    <property type="match status" value="1"/>
</dbReference>
<evidence type="ECO:0000256" key="1">
    <source>
        <dbReference type="ARBA" id="ARBA00006484"/>
    </source>
</evidence>
<dbReference type="EMBL" id="DS999411">
    <property type="protein sequence ID" value="EED34323.1"/>
    <property type="molecule type" value="Genomic_DNA"/>
</dbReference>
<gene>
    <name evidence="3" type="ORF">NOR51B_260</name>
</gene>
<dbReference type="eggNOG" id="COG1028">
    <property type="taxonomic scope" value="Bacteria"/>
</dbReference>
<organism evidence="3 4">
    <name type="scientific">Luminiphilus syltensis NOR5-1B</name>
    <dbReference type="NCBI Taxonomy" id="565045"/>
    <lineage>
        <taxon>Bacteria</taxon>
        <taxon>Pseudomonadati</taxon>
        <taxon>Pseudomonadota</taxon>
        <taxon>Gammaproteobacteria</taxon>
        <taxon>Cellvibrionales</taxon>
        <taxon>Halieaceae</taxon>
        <taxon>Luminiphilus</taxon>
    </lineage>
</organism>
<dbReference type="GO" id="GO:0016616">
    <property type="term" value="F:oxidoreductase activity, acting on the CH-OH group of donors, NAD or NADP as acceptor"/>
    <property type="evidence" value="ECO:0007669"/>
    <property type="project" value="TreeGrafter"/>
</dbReference>
<dbReference type="PRINTS" id="PR00080">
    <property type="entry name" value="SDRFAMILY"/>
</dbReference>
<dbReference type="InterPro" id="IPR020904">
    <property type="entry name" value="Sc_DH/Rdtase_CS"/>
</dbReference>
<dbReference type="AlphaFoldDB" id="B8KV59"/>
<dbReference type="RefSeq" id="WP_009019071.1">
    <property type="nucleotide sequence ID" value="NZ_DS999411.1"/>
</dbReference>
<dbReference type="SUPFAM" id="SSF51735">
    <property type="entry name" value="NAD(P)-binding Rossmann-fold domains"/>
    <property type="match status" value="1"/>
</dbReference>
<sequence length="265" mass="27447">MNNNGRLAGKTVFITGAASGIGRAAVVKCLEAGANVFATDVSDAIDQLADTLESVDTNVLASRRLDVRDAAACEEAMTDAIRQFGEVDVAVLAAGIGYSRPFEAMDAESWHELYAVNVDGVFHCCQAAIAIMKSGATERTWDSAASIIIISSIAGQVAEPAASAYASTKGAVRSLSKSLAKYCAGHDYKIRVNSVHPGVIDTPLLWADLEATGAAQEAYESVCAAQPTGRIGRPEDVANGIVYLASDEAAFVNGAELVIDGGSTA</sequence>
<dbReference type="FunFam" id="3.40.50.720:FF:000084">
    <property type="entry name" value="Short-chain dehydrogenase reductase"/>
    <property type="match status" value="1"/>
</dbReference>
<proteinExistence type="inferred from homology"/>
<evidence type="ECO:0000313" key="4">
    <source>
        <dbReference type="Proteomes" id="UP000004699"/>
    </source>
</evidence>
<dbReference type="PRINTS" id="PR00081">
    <property type="entry name" value="GDHRDH"/>
</dbReference>
<dbReference type="STRING" id="565045.NOR51B_260"/>
<keyword evidence="4" id="KW-1185">Reference proteome</keyword>
<dbReference type="PANTHER" id="PTHR42760:SF133">
    <property type="entry name" value="3-OXOACYL-[ACYL-CARRIER-PROTEIN] REDUCTASE"/>
    <property type="match status" value="1"/>
</dbReference>